<sequence length="680" mass="77131">MLSKIKISKVFLQRSIMFHKTMTAMLLLIIAFVISACTTTAHVRYDRGDPKSAPSLELDNDLQTFQKNAEAMHGYYTIVGRYLNANSDDLPNELKKKPEEIHLLSELCGNKGMLGISNTTRVGFVAAMEGKVSQQEIIEEPAKLAQKGQLLSTFYYRESSNKEESLCFDDRQEYAVMPAKVWKKKDPSVTIALVSQNNKDAKFGDVINVIAGAANVAKDITSSGGLVFNARALGRINTWGTQAEQVFNNFLSSTDVTVYPVKFALDKNHQYPRKFIPVMYEEKKNKKTVRGPLVAGYVELRVEVKPSIIQVAELTGKGYPNFSTVVNKYKPLSDELTLDVDGSLKTLEAIFHAAVAAYDNFGAFSPEEFSKSCIDNVQRHLDTDRLSFVDRAFILSHFAKSFHPGFRDVPTERKLEDILNDRPYRRSELREFHGEVKTALSYHNASCFELESCKESEKDELKLCPYENRLAHSNIPIFRTKRDLIELRSKVEKALKGPRGNIKYIVDKMHDFLRRDRPLRTKEQLAEFLKQDGIEIRMTVKAPFDFPPELTNKSLQDIRNALNDARLGSLGCYVDLRVDDNRGQTKGFHINRDEDFVALYTDLNPDQKPNFGHGGSMMFFGTLDTESTVAFGHHPLSSLKIDEITPQVLDNMEKWFTLGDGTRCSERRRIQNARKALKSE</sequence>
<gene>
    <name evidence="1" type="ORF">BECKFW1821B_GA0114236_11596</name>
</gene>
<accession>A0A450TMZ2</accession>
<reference evidence="1" key="1">
    <citation type="submission" date="2019-02" db="EMBL/GenBank/DDBJ databases">
        <authorList>
            <person name="Gruber-Vodicka R. H."/>
            <person name="Seah K. B. B."/>
        </authorList>
    </citation>
    <scope>NUCLEOTIDE SEQUENCE</scope>
    <source>
        <strain evidence="1">BECK_BZ106</strain>
    </source>
</reference>
<proteinExistence type="predicted"/>
<dbReference type="AlphaFoldDB" id="A0A450TMZ2"/>
<name>A0A450TMZ2_9GAMM</name>
<protein>
    <submittedName>
        <fullName evidence="1">Uncharacterized protein</fullName>
    </submittedName>
</protein>
<dbReference type="EMBL" id="CAADFD010000159">
    <property type="protein sequence ID" value="VFJ69098.1"/>
    <property type="molecule type" value="Genomic_DNA"/>
</dbReference>
<evidence type="ECO:0000313" key="1">
    <source>
        <dbReference type="EMBL" id="VFJ69098.1"/>
    </source>
</evidence>
<organism evidence="1">
    <name type="scientific">Candidatus Kentrum sp. FW</name>
    <dbReference type="NCBI Taxonomy" id="2126338"/>
    <lineage>
        <taxon>Bacteria</taxon>
        <taxon>Pseudomonadati</taxon>
        <taxon>Pseudomonadota</taxon>
        <taxon>Gammaproteobacteria</taxon>
        <taxon>Candidatus Kentrum</taxon>
    </lineage>
</organism>